<accession>A0A0D9WR50</accession>
<keyword evidence="2" id="KW-1185">Reference proteome</keyword>
<sequence length="70" mass="8385">MEYYVERISESMIERRRNESSAARCEQEEVTELLQRVEEDGVAQGSELYFIATDLFRTPMTWYMGWLQLL</sequence>
<reference evidence="1 2" key="1">
    <citation type="submission" date="2012-08" db="EMBL/GenBank/DDBJ databases">
        <title>Oryza genome evolution.</title>
        <authorList>
            <person name="Wing R.A."/>
        </authorList>
    </citation>
    <scope>NUCLEOTIDE SEQUENCE</scope>
</reference>
<reference evidence="2" key="2">
    <citation type="submission" date="2013-12" db="EMBL/GenBank/DDBJ databases">
        <authorList>
            <person name="Yu Y."/>
            <person name="Lee S."/>
            <person name="de Baynast K."/>
            <person name="Wissotski M."/>
            <person name="Liu L."/>
            <person name="Talag J."/>
            <person name="Goicoechea J."/>
            <person name="Angelova A."/>
            <person name="Jetty R."/>
            <person name="Kudrna D."/>
            <person name="Golser W."/>
            <person name="Rivera L."/>
            <person name="Zhang J."/>
            <person name="Wing R."/>
        </authorList>
    </citation>
    <scope>NUCLEOTIDE SEQUENCE</scope>
</reference>
<organism evidence="1 2">
    <name type="scientific">Leersia perrieri</name>
    <dbReference type="NCBI Taxonomy" id="77586"/>
    <lineage>
        <taxon>Eukaryota</taxon>
        <taxon>Viridiplantae</taxon>
        <taxon>Streptophyta</taxon>
        <taxon>Embryophyta</taxon>
        <taxon>Tracheophyta</taxon>
        <taxon>Spermatophyta</taxon>
        <taxon>Magnoliopsida</taxon>
        <taxon>Liliopsida</taxon>
        <taxon>Poales</taxon>
        <taxon>Poaceae</taxon>
        <taxon>BOP clade</taxon>
        <taxon>Oryzoideae</taxon>
        <taxon>Oryzeae</taxon>
        <taxon>Oryzinae</taxon>
        <taxon>Leersia</taxon>
    </lineage>
</organism>
<reference evidence="1" key="3">
    <citation type="submission" date="2015-04" db="UniProtKB">
        <authorList>
            <consortium name="EnsemblPlants"/>
        </authorList>
    </citation>
    <scope>IDENTIFICATION</scope>
</reference>
<dbReference type="EnsemblPlants" id="LPERR06G14990.1">
    <property type="protein sequence ID" value="LPERR06G14990.1"/>
    <property type="gene ID" value="LPERR06G14990"/>
</dbReference>
<evidence type="ECO:0000313" key="2">
    <source>
        <dbReference type="Proteomes" id="UP000032180"/>
    </source>
</evidence>
<dbReference type="STRING" id="77586.A0A0D9WR50"/>
<protein>
    <submittedName>
        <fullName evidence="1">Uncharacterized protein</fullName>
    </submittedName>
</protein>
<name>A0A0D9WR50_9ORYZ</name>
<evidence type="ECO:0000313" key="1">
    <source>
        <dbReference type="EnsemblPlants" id="LPERR06G14990.1"/>
    </source>
</evidence>
<dbReference type="HOGENOM" id="CLU_2761451_0_0_1"/>
<proteinExistence type="predicted"/>
<dbReference type="AlphaFoldDB" id="A0A0D9WR50"/>
<dbReference type="Proteomes" id="UP000032180">
    <property type="component" value="Chromosome 6"/>
</dbReference>
<dbReference type="Gramene" id="LPERR06G14990.1">
    <property type="protein sequence ID" value="LPERR06G14990.1"/>
    <property type="gene ID" value="LPERR06G14990"/>
</dbReference>